<gene>
    <name evidence="2" type="ORF">FHR82_003020</name>
</gene>
<dbReference type="AlphaFoldDB" id="A0A7W7Q4A9"/>
<dbReference type="InterPro" id="IPR001387">
    <property type="entry name" value="Cro/C1-type_HTH"/>
</dbReference>
<protein>
    <submittedName>
        <fullName evidence="2">Transcriptional regulator with XRE-family HTH domain</fullName>
    </submittedName>
</protein>
<organism evidence="2 3">
    <name type="scientific">Actinophytocola algeriensis</name>
    <dbReference type="NCBI Taxonomy" id="1768010"/>
    <lineage>
        <taxon>Bacteria</taxon>
        <taxon>Bacillati</taxon>
        <taxon>Actinomycetota</taxon>
        <taxon>Actinomycetes</taxon>
        <taxon>Pseudonocardiales</taxon>
        <taxon>Pseudonocardiaceae</taxon>
    </lineage>
</organism>
<dbReference type="CDD" id="cd00093">
    <property type="entry name" value="HTH_XRE"/>
    <property type="match status" value="1"/>
</dbReference>
<accession>A0A7W7Q4A9</accession>
<dbReference type="InterPro" id="IPR010982">
    <property type="entry name" value="Lambda_DNA-bd_dom_sf"/>
</dbReference>
<comment type="caution">
    <text evidence="2">The sequence shown here is derived from an EMBL/GenBank/DDBJ whole genome shotgun (WGS) entry which is preliminary data.</text>
</comment>
<reference evidence="2 3" key="1">
    <citation type="submission" date="2020-08" db="EMBL/GenBank/DDBJ databases">
        <title>Genomic Encyclopedia of Type Strains, Phase III (KMG-III): the genomes of soil and plant-associated and newly described type strains.</title>
        <authorList>
            <person name="Whitman W."/>
        </authorList>
    </citation>
    <scope>NUCLEOTIDE SEQUENCE [LARGE SCALE GENOMIC DNA]</scope>
    <source>
        <strain evidence="2 3">CECT 8960</strain>
    </source>
</reference>
<evidence type="ECO:0000313" key="3">
    <source>
        <dbReference type="Proteomes" id="UP000520767"/>
    </source>
</evidence>
<evidence type="ECO:0000313" key="2">
    <source>
        <dbReference type="EMBL" id="MBB4906800.1"/>
    </source>
</evidence>
<evidence type="ECO:0000259" key="1">
    <source>
        <dbReference type="Pfam" id="PF01381"/>
    </source>
</evidence>
<dbReference type="SUPFAM" id="SSF47413">
    <property type="entry name" value="lambda repressor-like DNA-binding domains"/>
    <property type="match status" value="1"/>
</dbReference>
<sequence length="50" mass="5606">MREDLGWTRTRLSKLAGTSHAELASFEMGRTVPAQPLLVRYLNAMGYGPR</sequence>
<dbReference type="GO" id="GO:0003677">
    <property type="term" value="F:DNA binding"/>
    <property type="evidence" value="ECO:0007669"/>
    <property type="project" value="InterPro"/>
</dbReference>
<dbReference type="EMBL" id="JACHJQ010000003">
    <property type="protein sequence ID" value="MBB4906800.1"/>
    <property type="molecule type" value="Genomic_DNA"/>
</dbReference>
<dbReference type="Gene3D" id="1.10.260.40">
    <property type="entry name" value="lambda repressor-like DNA-binding domains"/>
    <property type="match status" value="1"/>
</dbReference>
<dbReference type="Pfam" id="PF01381">
    <property type="entry name" value="HTH_3"/>
    <property type="match status" value="1"/>
</dbReference>
<dbReference type="Proteomes" id="UP000520767">
    <property type="component" value="Unassembled WGS sequence"/>
</dbReference>
<keyword evidence="3" id="KW-1185">Reference proteome</keyword>
<dbReference type="RefSeq" id="WP_184810958.1">
    <property type="nucleotide sequence ID" value="NZ_JACHJQ010000003.1"/>
</dbReference>
<proteinExistence type="predicted"/>
<feature type="domain" description="HTH cro/C1-type" evidence="1">
    <location>
        <begin position="1"/>
        <end position="49"/>
    </location>
</feature>
<name>A0A7W7Q4A9_9PSEU</name>